<proteinExistence type="predicted"/>
<feature type="transmembrane region" description="Helical" evidence="6">
    <location>
        <begin position="101"/>
        <end position="126"/>
    </location>
</feature>
<sequence length="394" mass="42930">MHQPRLWTKNFLIDAVTNLFVYLVYYFLMVTIAAYSSDHLQASPSEAGLASGIFILGALVARIFAGRAIDQVGQKKILYCGLVFYLITTLLYFVANNLMLLFVIRFLHGAGFGISATATGTIVAGIIPCARRGEGTSYYAMSATLASAIGPFLGMMLIRQGDFDTVLILSVILLAASLIATFFLTIPEVKFTKEQMDKIKGFSLHYFFEIKAIPISIIGVLIGLSFSSILSFLTSYTREINLVGPGSFFFVVYAASILISRPLTGRWFDQRGENFVMYPSFFLFAIGLLILSQAHHGFLLLLAGVFVGLGYGTFLSSAQAIAIKVSPAHNMGLATSTFFSFIDGGVGIGPFLLGFLVPATGFRGMYLGMVFVVFACSFLYYFLHGKKTPGMETA</sequence>
<feature type="domain" description="Major facilitator superfamily (MFS) profile" evidence="7">
    <location>
        <begin position="11"/>
        <end position="387"/>
    </location>
</feature>
<feature type="transmembrane region" description="Helical" evidence="6">
    <location>
        <begin position="298"/>
        <end position="321"/>
    </location>
</feature>
<dbReference type="InterPro" id="IPR052714">
    <property type="entry name" value="MFS_Exporter"/>
</dbReference>
<feature type="transmembrane region" description="Helical" evidence="6">
    <location>
        <begin position="242"/>
        <end position="263"/>
    </location>
</feature>
<evidence type="ECO:0000259" key="7">
    <source>
        <dbReference type="PROSITE" id="PS50850"/>
    </source>
</evidence>
<dbReference type="EMBL" id="CP017634">
    <property type="protein sequence ID" value="ATW27736.1"/>
    <property type="molecule type" value="Genomic_DNA"/>
</dbReference>
<organism evidence="8 9">
    <name type="scientific">Formimonas warabiya</name>
    <dbReference type="NCBI Taxonomy" id="1761012"/>
    <lineage>
        <taxon>Bacteria</taxon>
        <taxon>Bacillati</taxon>
        <taxon>Bacillota</taxon>
        <taxon>Clostridia</taxon>
        <taxon>Eubacteriales</taxon>
        <taxon>Peptococcaceae</taxon>
        <taxon>Candidatus Formimonas</taxon>
    </lineage>
</organism>
<evidence type="ECO:0000313" key="8">
    <source>
        <dbReference type="EMBL" id="ATW27736.1"/>
    </source>
</evidence>
<reference evidence="8 9" key="1">
    <citation type="submission" date="2016-10" db="EMBL/GenBank/DDBJ databases">
        <title>Complete Genome Sequence of Peptococcaceae strain DCMF.</title>
        <authorList>
            <person name="Edwards R.J."/>
            <person name="Holland S.I."/>
            <person name="Deshpande N.P."/>
            <person name="Wong Y.K."/>
            <person name="Ertan H."/>
            <person name="Manefield M."/>
            <person name="Russell T.L."/>
            <person name="Lee M.J."/>
        </authorList>
    </citation>
    <scope>NUCLEOTIDE SEQUENCE [LARGE SCALE GENOMIC DNA]</scope>
    <source>
        <strain evidence="8 9">DCMF</strain>
    </source>
</reference>
<feature type="transmembrane region" description="Helical" evidence="6">
    <location>
        <begin position="165"/>
        <end position="186"/>
    </location>
</feature>
<dbReference type="CDD" id="cd17489">
    <property type="entry name" value="MFS_YfcJ_like"/>
    <property type="match status" value="1"/>
</dbReference>
<dbReference type="GO" id="GO:0022857">
    <property type="term" value="F:transmembrane transporter activity"/>
    <property type="evidence" value="ECO:0007669"/>
    <property type="project" value="InterPro"/>
</dbReference>
<dbReference type="PANTHER" id="PTHR23531">
    <property type="entry name" value="QUINOLENE RESISTANCE PROTEIN NORA"/>
    <property type="match status" value="1"/>
</dbReference>
<keyword evidence="5 6" id="KW-0472">Membrane</keyword>
<evidence type="ECO:0000256" key="2">
    <source>
        <dbReference type="ARBA" id="ARBA00022448"/>
    </source>
</evidence>
<keyword evidence="3 6" id="KW-0812">Transmembrane</keyword>
<feature type="transmembrane region" description="Helical" evidence="6">
    <location>
        <begin position="333"/>
        <end position="353"/>
    </location>
</feature>
<dbReference type="SUPFAM" id="SSF103473">
    <property type="entry name" value="MFS general substrate transporter"/>
    <property type="match status" value="1"/>
</dbReference>
<name>A0A3G1KZ01_FORW1</name>
<dbReference type="PROSITE" id="PS50850">
    <property type="entry name" value="MFS"/>
    <property type="match status" value="1"/>
</dbReference>
<dbReference type="PANTHER" id="PTHR23531:SF2">
    <property type="entry name" value="PERMEASE"/>
    <property type="match status" value="1"/>
</dbReference>
<evidence type="ECO:0000256" key="1">
    <source>
        <dbReference type="ARBA" id="ARBA00004651"/>
    </source>
</evidence>
<feature type="transmembrane region" description="Helical" evidence="6">
    <location>
        <begin position="47"/>
        <end position="65"/>
    </location>
</feature>
<dbReference type="Gene3D" id="1.20.1250.20">
    <property type="entry name" value="MFS general substrate transporter like domains"/>
    <property type="match status" value="1"/>
</dbReference>
<dbReference type="Pfam" id="PF07690">
    <property type="entry name" value="MFS_1"/>
    <property type="match status" value="1"/>
</dbReference>
<keyword evidence="9" id="KW-1185">Reference proteome</keyword>
<evidence type="ECO:0000256" key="4">
    <source>
        <dbReference type="ARBA" id="ARBA00022989"/>
    </source>
</evidence>
<evidence type="ECO:0000313" key="9">
    <source>
        <dbReference type="Proteomes" id="UP000323521"/>
    </source>
</evidence>
<feature type="transmembrane region" description="Helical" evidence="6">
    <location>
        <begin position="77"/>
        <end position="95"/>
    </location>
</feature>
<protein>
    <submittedName>
        <fullName evidence="8">MFS transporter</fullName>
    </submittedName>
</protein>
<dbReference type="Proteomes" id="UP000323521">
    <property type="component" value="Chromosome"/>
</dbReference>
<dbReference type="OrthoDB" id="9814001at2"/>
<dbReference type="GO" id="GO:0005886">
    <property type="term" value="C:plasma membrane"/>
    <property type="evidence" value="ECO:0007669"/>
    <property type="project" value="UniProtKB-SubCell"/>
</dbReference>
<dbReference type="AlphaFoldDB" id="A0A3G1KZ01"/>
<gene>
    <name evidence="8" type="ORF">DCMF_25935</name>
</gene>
<evidence type="ECO:0000256" key="3">
    <source>
        <dbReference type="ARBA" id="ARBA00022692"/>
    </source>
</evidence>
<evidence type="ECO:0000256" key="6">
    <source>
        <dbReference type="SAM" id="Phobius"/>
    </source>
</evidence>
<evidence type="ECO:0000256" key="5">
    <source>
        <dbReference type="ARBA" id="ARBA00023136"/>
    </source>
</evidence>
<dbReference type="KEGG" id="fwa:DCMF_25935"/>
<comment type="subcellular location">
    <subcellularLocation>
        <location evidence="1">Cell membrane</location>
        <topology evidence="1">Multi-pass membrane protein</topology>
    </subcellularLocation>
</comment>
<dbReference type="InterPro" id="IPR036259">
    <property type="entry name" value="MFS_trans_sf"/>
</dbReference>
<dbReference type="InterPro" id="IPR020846">
    <property type="entry name" value="MFS_dom"/>
</dbReference>
<dbReference type="InterPro" id="IPR011701">
    <property type="entry name" value="MFS"/>
</dbReference>
<keyword evidence="2" id="KW-0813">Transport</keyword>
<dbReference type="RefSeq" id="WP_148137113.1">
    <property type="nucleotide sequence ID" value="NZ_CP017634.1"/>
</dbReference>
<keyword evidence="4 6" id="KW-1133">Transmembrane helix</keyword>
<feature type="transmembrane region" description="Helical" evidence="6">
    <location>
        <begin position="275"/>
        <end position="292"/>
    </location>
</feature>
<feature type="transmembrane region" description="Helical" evidence="6">
    <location>
        <begin position="365"/>
        <end position="383"/>
    </location>
</feature>
<accession>A0A3G1KZ01</accession>
<feature type="transmembrane region" description="Helical" evidence="6">
    <location>
        <begin position="12"/>
        <end position="35"/>
    </location>
</feature>
<feature type="transmembrane region" description="Helical" evidence="6">
    <location>
        <begin position="206"/>
        <end position="230"/>
    </location>
</feature>